<dbReference type="OrthoDB" id="123091at2"/>
<dbReference type="EMBL" id="FNSD01000001">
    <property type="protein sequence ID" value="SEB67516.1"/>
    <property type="molecule type" value="Genomic_DNA"/>
</dbReference>
<evidence type="ECO:0000256" key="1">
    <source>
        <dbReference type="SAM" id="Coils"/>
    </source>
</evidence>
<dbReference type="Proteomes" id="UP000182409">
    <property type="component" value="Unassembled WGS sequence"/>
</dbReference>
<keyword evidence="1" id="KW-0175">Coiled coil</keyword>
<accession>A0A1H4LAJ5</accession>
<reference evidence="2 3" key="1">
    <citation type="submission" date="2016-10" db="EMBL/GenBank/DDBJ databases">
        <authorList>
            <person name="de Groot N.N."/>
        </authorList>
    </citation>
    <scope>NUCLEOTIDE SEQUENCE [LARGE SCALE GENOMIC DNA]</scope>
    <source>
        <strain evidence="2 3">AB35.6</strain>
    </source>
</reference>
<feature type="coiled-coil region" evidence="1">
    <location>
        <begin position="25"/>
        <end position="80"/>
    </location>
</feature>
<evidence type="ECO:0000313" key="2">
    <source>
        <dbReference type="EMBL" id="SEB67516.1"/>
    </source>
</evidence>
<dbReference type="AlphaFoldDB" id="A0A1H4LAJ5"/>
<evidence type="ECO:0000313" key="3">
    <source>
        <dbReference type="Proteomes" id="UP000182409"/>
    </source>
</evidence>
<organism evidence="2 3">
    <name type="scientific">Terriglobus roseus</name>
    <dbReference type="NCBI Taxonomy" id="392734"/>
    <lineage>
        <taxon>Bacteria</taxon>
        <taxon>Pseudomonadati</taxon>
        <taxon>Acidobacteriota</taxon>
        <taxon>Terriglobia</taxon>
        <taxon>Terriglobales</taxon>
        <taxon>Acidobacteriaceae</taxon>
        <taxon>Terriglobus</taxon>
    </lineage>
</organism>
<evidence type="ECO:0008006" key="4">
    <source>
        <dbReference type="Google" id="ProtNLM"/>
    </source>
</evidence>
<dbReference type="Gene3D" id="1.20.5.340">
    <property type="match status" value="1"/>
</dbReference>
<protein>
    <recommendedName>
        <fullName evidence="4">Cell division protein ZapB</fullName>
    </recommendedName>
</protein>
<gene>
    <name evidence="2" type="ORF">SAMN05443244_1522</name>
</gene>
<name>A0A1H4LAJ5_9BACT</name>
<sequence>MATTTITVDEFQALEQRVMRTVELIRAEREARASAEAEVAAMKELLDVASSENSALTVELAGLKQEREQVKGRVDAMLKQLDDLG</sequence>
<proteinExistence type="predicted"/>
<dbReference type="RefSeq" id="WP_074653088.1">
    <property type="nucleotide sequence ID" value="NZ_FNSD01000001.1"/>
</dbReference>